<feature type="region of interest" description="Disordered" evidence="3">
    <location>
        <begin position="1"/>
        <end position="38"/>
    </location>
</feature>
<dbReference type="Pfam" id="PF00732">
    <property type="entry name" value="GMC_oxred_N"/>
    <property type="match status" value="1"/>
</dbReference>
<dbReference type="SUPFAM" id="SSF54373">
    <property type="entry name" value="FAD-linked reductases, C-terminal domain"/>
    <property type="match status" value="1"/>
</dbReference>
<keyword evidence="2" id="KW-0274">FAD</keyword>
<organism evidence="6">
    <name type="scientific">Timema bartmani</name>
    <dbReference type="NCBI Taxonomy" id="61472"/>
    <lineage>
        <taxon>Eukaryota</taxon>
        <taxon>Metazoa</taxon>
        <taxon>Ecdysozoa</taxon>
        <taxon>Arthropoda</taxon>
        <taxon>Hexapoda</taxon>
        <taxon>Insecta</taxon>
        <taxon>Pterygota</taxon>
        <taxon>Neoptera</taxon>
        <taxon>Polyneoptera</taxon>
        <taxon>Phasmatodea</taxon>
        <taxon>Timematodea</taxon>
        <taxon>Timematoidea</taxon>
        <taxon>Timematidae</taxon>
        <taxon>Timema</taxon>
    </lineage>
</organism>
<protein>
    <recommendedName>
        <fullName evidence="4 5">Glucose-methanol-choline oxidoreductase N-terminal domain-containing protein</fullName>
    </recommendedName>
</protein>
<sequence length="882" mass="96249">MNLSWGPRSYILVDPTDQGGEERGTLKPSSMFSMSEEGNITRKCRAVSSAPMASHSTARSVQLAVTSADSKSAFLPRHSDVNSDPSTEWPSTAKASTYVGLILHRRPVSLQPAAKLNQSPGGHQLTGDPNFSSGPSNSARDLDNGTIEVRKEPFWWEVPLGTRHPTDPTFTHPLTPSQLSPEPLGSSRSPSGGRYLCELDTRPTLLCALSPLPFCITPEPLGQEKRTSGVNDGMEDSGFCSLSAGSQWTSSCGAGVSSVSAALFTNLIAALLDSHKRISDTSIYPKDTDIILDQYDFIVVGAGSAGSVLANRLTEVPEWKVLLLEAGGDPTLESEIPPLFHHTQGTEIDWKYKTVPQEHGCLGMVNKSCIWPRGKVLGGSSALNSLLYVRGNRYDYDHWEDMGNTGWGFKDVLPYFKKSEDLRSVDLEDLHKETLSGYSKRFHNKGGYLTLEQSPTKPPIVDGLIAAAKEMGLKVGDSNGESQRGFTLQHGTVRDGRRCSTGKAFLSPAKDRENLHVVKYAHVTKVLIDPDNKLTHGVEFLKNGKIHLIHASKEVVLSAGSVNSPQLLILSGIGPAEHLKELGIPLVQELDVGENLQDHLQFLGPVILFNKTNPQGLDPKKLLDDTYQYFMHGTGPLASLDILQLQGFISTKFADKGDYPKDAENINDLDYPDIQFQHIRFAFNDTESTKRVASVSGYTDEIYQALLGIPNSKAEIYVPLPFLQRPKSKGVIKLRSKDPFDQPIIDPKYLSHPQDVETFVEGIKFAADLARTKALAEGFEAEVSTTRIPGCPGEHGSNEYWACVVKKVATTTYHPVGTCKMGPASDSTAVVDPRLKVYGIKGLRVVDGSIIPKIISGNINAPIIMIGEKGADMIKEDWLKIN</sequence>
<dbReference type="Pfam" id="PF05199">
    <property type="entry name" value="GMC_oxred_C"/>
    <property type="match status" value="1"/>
</dbReference>
<feature type="compositionally biased region" description="Low complexity" evidence="3">
    <location>
        <begin position="179"/>
        <end position="191"/>
    </location>
</feature>
<dbReference type="InterPro" id="IPR000172">
    <property type="entry name" value="GMC_OxRdtase_N"/>
</dbReference>
<dbReference type="InterPro" id="IPR012132">
    <property type="entry name" value="GMC_OxRdtase"/>
</dbReference>
<dbReference type="InterPro" id="IPR007867">
    <property type="entry name" value="GMC_OxRtase_C"/>
</dbReference>
<feature type="domain" description="Glucose-methanol-choline oxidoreductase N-terminal" evidence="4">
    <location>
        <begin position="374"/>
        <end position="397"/>
    </location>
</feature>
<evidence type="ECO:0000259" key="4">
    <source>
        <dbReference type="PROSITE" id="PS00623"/>
    </source>
</evidence>
<dbReference type="Gene3D" id="3.50.50.60">
    <property type="entry name" value="FAD/NAD(P)-binding domain"/>
    <property type="match status" value="1"/>
</dbReference>
<name>A0A7R9I4Q6_9NEOP</name>
<keyword evidence="2" id="KW-0285">Flavoprotein</keyword>
<feature type="compositionally biased region" description="Polar residues" evidence="3">
    <location>
        <begin position="116"/>
        <end position="139"/>
    </location>
</feature>
<dbReference type="SUPFAM" id="SSF51905">
    <property type="entry name" value="FAD/NAD(P)-binding domain"/>
    <property type="match status" value="1"/>
</dbReference>
<dbReference type="AlphaFoldDB" id="A0A7R9I4Q6"/>
<feature type="domain" description="Glucose-methanol-choline oxidoreductase N-terminal" evidence="5">
    <location>
        <begin position="560"/>
        <end position="574"/>
    </location>
</feature>
<evidence type="ECO:0000256" key="1">
    <source>
        <dbReference type="ARBA" id="ARBA00010790"/>
    </source>
</evidence>
<dbReference type="PANTHER" id="PTHR11552">
    <property type="entry name" value="GLUCOSE-METHANOL-CHOLINE GMC OXIDOREDUCTASE"/>
    <property type="match status" value="1"/>
</dbReference>
<dbReference type="InterPro" id="IPR036188">
    <property type="entry name" value="FAD/NAD-bd_sf"/>
</dbReference>
<dbReference type="GO" id="GO:0016614">
    <property type="term" value="F:oxidoreductase activity, acting on CH-OH group of donors"/>
    <property type="evidence" value="ECO:0007669"/>
    <property type="project" value="InterPro"/>
</dbReference>
<feature type="compositionally biased region" description="Polar residues" evidence="3">
    <location>
        <begin position="27"/>
        <end position="38"/>
    </location>
</feature>
<feature type="region of interest" description="Disordered" evidence="3">
    <location>
        <begin position="166"/>
        <end position="191"/>
    </location>
</feature>
<dbReference type="PROSITE" id="PS00624">
    <property type="entry name" value="GMC_OXRED_2"/>
    <property type="match status" value="1"/>
</dbReference>
<dbReference type="EMBL" id="OD567265">
    <property type="protein sequence ID" value="CAD7445426.1"/>
    <property type="molecule type" value="Genomic_DNA"/>
</dbReference>
<dbReference type="GO" id="GO:0050660">
    <property type="term" value="F:flavin adenine dinucleotide binding"/>
    <property type="evidence" value="ECO:0007669"/>
    <property type="project" value="InterPro"/>
</dbReference>
<evidence type="ECO:0000313" key="6">
    <source>
        <dbReference type="EMBL" id="CAD7445426.1"/>
    </source>
</evidence>
<proteinExistence type="inferred from homology"/>
<evidence type="ECO:0000259" key="5">
    <source>
        <dbReference type="PROSITE" id="PS00624"/>
    </source>
</evidence>
<dbReference type="Gene3D" id="3.30.560.10">
    <property type="entry name" value="Glucose Oxidase, domain 3"/>
    <property type="match status" value="1"/>
</dbReference>
<evidence type="ECO:0000256" key="3">
    <source>
        <dbReference type="SAM" id="MobiDB-lite"/>
    </source>
</evidence>
<reference evidence="6" key="1">
    <citation type="submission" date="2020-11" db="EMBL/GenBank/DDBJ databases">
        <authorList>
            <person name="Tran Van P."/>
        </authorList>
    </citation>
    <scope>NUCLEOTIDE SEQUENCE</scope>
</reference>
<accession>A0A7R9I4Q6</accession>
<dbReference type="PROSITE" id="PS00623">
    <property type="entry name" value="GMC_OXRED_1"/>
    <property type="match status" value="1"/>
</dbReference>
<feature type="compositionally biased region" description="Polar residues" evidence="3">
    <location>
        <begin position="168"/>
        <end position="178"/>
    </location>
</feature>
<dbReference type="PANTHER" id="PTHR11552:SF227">
    <property type="entry name" value="GLUCOSE DEHYDROGENASE [FAD, QUINONE]-LIKE PROTEIN"/>
    <property type="match status" value="1"/>
</dbReference>
<comment type="similarity">
    <text evidence="1 2">Belongs to the GMC oxidoreductase family.</text>
</comment>
<feature type="region of interest" description="Disordered" evidence="3">
    <location>
        <begin position="113"/>
        <end position="140"/>
    </location>
</feature>
<evidence type="ECO:0000256" key="2">
    <source>
        <dbReference type="RuleBase" id="RU003968"/>
    </source>
</evidence>
<gene>
    <name evidence="6" type="ORF">TBIB3V08_LOCUS7778</name>
</gene>